<dbReference type="AlphaFoldDB" id="A0AAV6U9W4"/>
<sequence>MRDTVLSKRFTNLFLLTNEFREMTAHISRLLIGHEKVKGGGTLESGYRVSLDTEFYPDHRLIEQPPERNFGGVCGIVRE</sequence>
<dbReference type="Proteomes" id="UP000827092">
    <property type="component" value="Unassembled WGS sequence"/>
</dbReference>
<name>A0AAV6U9W4_9ARAC</name>
<proteinExistence type="predicted"/>
<gene>
    <name evidence="1" type="ORF">JTE90_013543</name>
</gene>
<evidence type="ECO:0000313" key="1">
    <source>
        <dbReference type="EMBL" id="KAG8180290.1"/>
    </source>
</evidence>
<accession>A0AAV6U9W4</accession>
<reference evidence="1 2" key="1">
    <citation type="journal article" date="2022" name="Nat. Ecol. Evol.">
        <title>A masculinizing supergene underlies an exaggerated male reproductive morph in a spider.</title>
        <authorList>
            <person name="Hendrickx F."/>
            <person name="De Corte Z."/>
            <person name="Sonet G."/>
            <person name="Van Belleghem S.M."/>
            <person name="Kostlbacher S."/>
            <person name="Vangestel C."/>
        </authorList>
    </citation>
    <scope>NUCLEOTIDE SEQUENCE [LARGE SCALE GENOMIC DNA]</scope>
    <source>
        <strain evidence="1">W744_W776</strain>
    </source>
</reference>
<dbReference type="EMBL" id="JAFNEN010000570">
    <property type="protein sequence ID" value="KAG8180290.1"/>
    <property type="molecule type" value="Genomic_DNA"/>
</dbReference>
<keyword evidence="2" id="KW-1185">Reference proteome</keyword>
<protein>
    <submittedName>
        <fullName evidence="1">Uncharacterized protein</fullName>
    </submittedName>
</protein>
<organism evidence="1 2">
    <name type="scientific">Oedothorax gibbosus</name>
    <dbReference type="NCBI Taxonomy" id="931172"/>
    <lineage>
        <taxon>Eukaryota</taxon>
        <taxon>Metazoa</taxon>
        <taxon>Ecdysozoa</taxon>
        <taxon>Arthropoda</taxon>
        <taxon>Chelicerata</taxon>
        <taxon>Arachnida</taxon>
        <taxon>Araneae</taxon>
        <taxon>Araneomorphae</taxon>
        <taxon>Entelegynae</taxon>
        <taxon>Araneoidea</taxon>
        <taxon>Linyphiidae</taxon>
        <taxon>Erigoninae</taxon>
        <taxon>Oedothorax</taxon>
    </lineage>
</organism>
<evidence type="ECO:0000313" key="2">
    <source>
        <dbReference type="Proteomes" id="UP000827092"/>
    </source>
</evidence>
<comment type="caution">
    <text evidence="1">The sequence shown here is derived from an EMBL/GenBank/DDBJ whole genome shotgun (WGS) entry which is preliminary data.</text>
</comment>